<reference evidence="3" key="1">
    <citation type="journal article" date="2019" name="Int. J. Syst. Evol. Microbiol.">
        <title>The Global Catalogue of Microorganisms (GCM) 10K type strain sequencing project: providing services to taxonomists for standard genome sequencing and annotation.</title>
        <authorList>
            <consortium name="The Broad Institute Genomics Platform"/>
            <consortium name="The Broad Institute Genome Sequencing Center for Infectious Disease"/>
            <person name="Wu L."/>
            <person name="Ma J."/>
        </authorList>
    </citation>
    <scope>NUCLEOTIDE SEQUENCE [LARGE SCALE GENOMIC DNA]</scope>
    <source>
        <strain evidence="3">JCM 19015</strain>
    </source>
</reference>
<sequence>MTPEEVQRLLADAESGRLRPVRYTKARRPPIVLVIAVLLAGGVVAGAAGAALHVLLGGGRFLDPQPWITGAIIGAGSCFATGVVQPWGERRRARDRT</sequence>
<keyword evidence="1" id="KW-0472">Membrane</keyword>
<comment type="caution">
    <text evidence="2">The sequence shown here is derived from an EMBL/GenBank/DDBJ whole genome shotgun (WGS) entry which is preliminary data.</text>
</comment>
<dbReference type="Proteomes" id="UP001500121">
    <property type="component" value="Unassembled WGS sequence"/>
</dbReference>
<evidence type="ECO:0008006" key="4">
    <source>
        <dbReference type="Google" id="ProtNLM"/>
    </source>
</evidence>
<keyword evidence="3" id="KW-1185">Reference proteome</keyword>
<gene>
    <name evidence="2" type="ORF">GCM10025783_08540</name>
</gene>
<accession>A0ABP8YX56</accession>
<keyword evidence="1" id="KW-0812">Transmembrane</keyword>
<evidence type="ECO:0000313" key="2">
    <source>
        <dbReference type="EMBL" id="GAA4739948.1"/>
    </source>
</evidence>
<dbReference type="RefSeq" id="WP_345479760.1">
    <property type="nucleotide sequence ID" value="NZ_BAABLP010000002.1"/>
</dbReference>
<evidence type="ECO:0000256" key="1">
    <source>
        <dbReference type="SAM" id="Phobius"/>
    </source>
</evidence>
<name>A0ABP8YX56_9MICO</name>
<protein>
    <recommendedName>
        <fullName evidence="4">DUF3040 domain-containing protein</fullName>
    </recommendedName>
</protein>
<feature type="transmembrane region" description="Helical" evidence="1">
    <location>
        <begin position="31"/>
        <end position="55"/>
    </location>
</feature>
<organism evidence="2 3">
    <name type="scientific">Amnibacterium soli</name>
    <dbReference type="NCBI Taxonomy" id="1282736"/>
    <lineage>
        <taxon>Bacteria</taxon>
        <taxon>Bacillati</taxon>
        <taxon>Actinomycetota</taxon>
        <taxon>Actinomycetes</taxon>
        <taxon>Micrococcales</taxon>
        <taxon>Microbacteriaceae</taxon>
        <taxon>Amnibacterium</taxon>
    </lineage>
</organism>
<keyword evidence="1" id="KW-1133">Transmembrane helix</keyword>
<feature type="transmembrane region" description="Helical" evidence="1">
    <location>
        <begin position="67"/>
        <end position="87"/>
    </location>
</feature>
<evidence type="ECO:0000313" key="3">
    <source>
        <dbReference type="Proteomes" id="UP001500121"/>
    </source>
</evidence>
<proteinExistence type="predicted"/>
<dbReference type="EMBL" id="BAABLP010000002">
    <property type="protein sequence ID" value="GAA4739948.1"/>
    <property type="molecule type" value="Genomic_DNA"/>
</dbReference>